<dbReference type="PANTHER" id="PTHR11647">
    <property type="entry name" value="HYDRANTOINASE/DIHYDROPYRIMIDINASE FAMILY MEMBER"/>
    <property type="match status" value="1"/>
</dbReference>
<proteinExistence type="inferred from homology"/>
<evidence type="ECO:0000256" key="2">
    <source>
        <dbReference type="ARBA" id="ARBA00008829"/>
    </source>
</evidence>
<accession>A0A381U4S4</accession>
<dbReference type="SUPFAM" id="SSF51556">
    <property type="entry name" value="Metallo-dependent hydrolases"/>
    <property type="match status" value="1"/>
</dbReference>
<dbReference type="InterPro" id="IPR006680">
    <property type="entry name" value="Amidohydro-rel"/>
</dbReference>
<dbReference type="InterPro" id="IPR011059">
    <property type="entry name" value="Metal-dep_hydrolase_composite"/>
</dbReference>
<feature type="non-terminal residue" evidence="4">
    <location>
        <position position="331"/>
    </location>
</feature>
<dbReference type="GO" id="GO:0016812">
    <property type="term" value="F:hydrolase activity, acting on carbon-nitrogen (but not peptide) bonds, in cyclic amides"/>
    <property type="evidence" value="ECO:0007669"/>
    <property type="project" value="TreeGrafter"/>
</dbReference>
<dbReference type="Gene3D" id="2.30.40.10">
    <property type="entry name" value="Urease, subunit C, domain 1"/>
    <property type="match status" value="1"/>
</dbReference>
<sequence length="331" mass="36246">MVNCDLLVKNGNIATSSEFYKADIAVKNGKIFQIGDIDCNASKTIDAEGNYVTPGGVDGHCHLDQPTDDNSVFADGFKSGSISAAFGGTTTIIPFALQVKGGSIRAAVDEYHEKAQGKSIVDYAFHMILTDPSETVLNKELPDLISNGYTHFKIYMTYEALKLNDLEILKVLSIARNQGAMVMIHAENDDCISWLTELLLESGKIAPKYHAVSRPIIMEDEATHSAISMSELIDVPILIVHVSSERAMIQIQNAQSRGLNIYAETCPQYLFLTANDLESEGFEGAKYICSPPPRTSKDQEKIWLGIKTGVFQVFSSDHAPFRFGGNQGKQV</sequence>
<dbReference type="PANTHER" id="PTHR11647:SF1">
    <property type="entry name" value="COLLAPSIN RESPONSE MEDIATOR PROTEIN"/>
    <property type="match status" value="1"/>
</dbReference>
<dbReference type="AlphaFoldDB" id="A0A381U4S4"/>
<evidence type="ECO:0000259" key="3">
    <source>
        <dbReference type="Pfam" id="PF01979"/>
    </source>
</evidence>
<gene>
    <name evidence="4" type="ORF">METZ01_LOCUS75605</name>
</gene>
<dbReference type="GO" id="GO:0005829">
    <property type="term" value="C:cytosol"/>
    <property type="evidence" value="ECO:0007669"/>
    <property type="project" value="TreeGrafter"/>
</dbReference>
<protein>
    <recommendedName>
        <fullName evidence="3">Amidohydrolase-related domain-containing protein</fullName>
    </recommendedName>
</protein>
<dbReference type="Pfam" id="PF01979">
    <property type="entry name" value="Amidohydro_1"/>
    <property type="match status" value="1"/>
</dbReference>
<dbReference type="InterPro" id="IPR050378">
    <property type="entry name" value="Metallo-dep_Hydrolases_sf"/>
</dbReference>
<comment type="similarity">
    <text evidence="2">Belongs to the metallo-dependent hydrolases superfamily. Hydantoinase/dihydropyrimidinase family.</text>
</comment>
<organism evidence="4">
    <name type="scientific">marine metagenome</name>
    <dbReference type="NCBI Taxonomy" id="408172"/>
    <lineage>
        <taxon>unclassified sequences</taxon>
        <taxon>metagenomes</taxon>
        <taxon>ecological metagenomes</taxon>
    </lineage>
</organism>
<feature type="non-terminal residue" evidence="4">
    <location>
        <position position="1"/>
    </location>
</feature>
<name>A0A381U4S4_9ZZZZ</name>
<dbReference type="FunFam" id="3.20.20.140:FF:000174">
    <property type="entry name" value="Dihydropyrimidinase-related protein 2"/>
    <property type="match status" value="1"/>
</dbReference>
<feature type="domain" description="Amidohydrolase-related" evidence="3">
    <location>
        <begin position="51"/>
        <end position="323"/>
    </location>
</feature>
<dbReference type="Gene3D" id="3.20.20.140">
    <property type="entry name" value="Metal-dependent hydrolases"/>
    <property type="match status" value="1"/>
</dbReference>
<comment type="cofactor">
    <cofactor evidence="1">
        <name>Zn(2+)</name>
        <dbReference type="ChEBI" id="CHEBI:29105"/>
    </cofactor>
</comment>
<evidence type="ECO:0000256" key="1">
    <source>
        <dbReference type="ARBA" id="ARBA00001947"/>
    </source>
</evidence>
<dbReference type="SUPFAM" id="SSF51338">
    <property type="entry name" value="Composite domain of metallo-dependent hydrolases"/>
    <property type="match status" value="1"/>
</dbReference>
<reference evidence="4" key="1">
    <citation type="submission" date="2018-05" db="EMBL/GenBank/DDBJ databases">
        <authorList>
            <person name="Lanie J.A."/>
            <person name="Ng W.-L."/>
            <person name="Kazmierczak K.M."/>
            <person name="Andrzejewski T.M."/>
            <person name="Davidsen T.M."/>
            <person name="Wayne K.J."/>
            <person name="Tettelin H."/>
            <person name="Glass J.I."/>
            <person name="Rusch D."/>
            <person name="Podicherti R."/>
            <person name="Tsui H.-C.T."/>
            <person name="Winkler M.E."/>
        </authorList>
    </citation>
    <scope>NUCLEOTIDE SEQUENCE</scope>
</reference>
<dbReference type="EMBL" id="UINC01005662">
    <property type="protein sequence ID" value="SVA22751.1"/>
    <property type="molecule type" value="Genomic_DNA"/>
</dbReference>
<dbReference type="InterPro" id="IPR032466">
    <property type="entry name" value="Metal_Hydrolase"/>
</dbReference>
<evidence type="ECO:0000313" key="4">
    <source>
        <dbReference type="EMBL" id="SVA22751.1"/>
    </source>
</evidence>